<dbReference type="GeneID" id="74944751"/>
<protein>
    <submittedName>
        <fullName evidence="2">Uncharacterized protein</fullName>
    </submittedName>
</protein>
<organism evidence="2 3">
    <name type="scientific">Salinirubellus salinus</name>
    <dbReference type="NCBI Taxonomy" id="1364945"/>
    <lineage>
        <taxon>Archaea</taxon>
        <taxon>Methanobacteriati</taxon>
        <taxon>Methanobacteriota</taxon>
        <taxon>Stenosarchaea group</taxon>
        <taxon>Halobacteria</taxon>
        <taxon>Halobacteriales</taxon>
        <taxon>Natronomonadaceae</taxon>
        <taxon>Salinirubellus</taxon>
    </lineage>
</organism>
<evidence type="ECO:0000256" key="1">
    <source>
        <dbReference type="SAM" id="MobiDB-lite"/>
    </source>
</evidence>
<dbReference type="InterPro" id="IPR017850">
    <property type="entry name" value="Alkaline_phosphatase_core_sf"/>
</dbReference>
<name>A0A9E7R419_9EURY</name>
<gene>
    <name evidence="2" type="ORF">N0B31_19975</name>
</gene>
<keyword evidence="3" id="KW-1185">Reference proteome</keyword>
<feature type="region of interest" description="Disordered" evidence="1">
    <location>
        <begin position="284"/>
        <end position="309"/>
    </location>
</feature>
<dbReference type="SUPFAM" id="SSF53649">
    <property type="entry name" value="Alkaline phosphatase-like"/>
    <property type="match status" value="1"/>
</dbReference>
<reference evidence="2" key="1">
    <citation type="submission" date="2022-09" db="EMBL/GenBank/DDBJ databases">
        <title>Diverse halophilic archaea isolated from saline environments.</title>
        <authorList>
            <person name="Cui H.-L."/>
        </authorList>
    </citation>
    <scope>NUCLEOTIDE SEQUENCE</scope>
    <source>
        <strain evidence="2">ZS-35-S2</strain>
    </source>
</reference>
<sequence length="318" mass="35578">MQPPKHLSRIVEQIRNDGFEGVSDVLYELYAGFLWSKVSRRVGGRHPFDHDWDLLVVLDACRADVLREVAGEYPFVGDLGETRSVGSTSEEWLLKTFSPQYREEMRRTTYVTGNPFSDSMLEADEFAALDEVWRYAWDEELGTIPAEPITAQAVARGRADDADRMIVHYMQPHFPSVLDPGFGSAIDLDTVGERWESVWDQLRKGRVSREDVWTAYRRNLEYVLEHVAVLLSNVEAETAVVTADHGNSFGSWGVYGHPPAAIPAVRTVPWCVTTAEDTGTYDLAGDLDSRGVGEGPRGPGQSPLEADVEDKLRDLGYL</sequence>
<proteinExistence type="predicted"/>
<accession>A0A9E7R419</accession>
<dbReference type="RefSeq" id="WP_260593403.1">
    <property type="nucleotide sequence ID" value="NZ_CP104003.1"/>
</dbReference>
<dbReference type="Proteomes" id="UP001057580">
    <property type="component" value="Chromosome"/>
</dbReference>
<dbReference type="EMBL" id="CP104003">
    <property type="protein sequence ID" value="UWM54383.1"/>
    <property type="molecule type" value="Genomic_DNA"/>
</dbReference>
<dbReference type="KEGG" id="ssai:N0B31_19975"/>
<evidence type="ECO:0000313" key="3">
    <source>
        <dbReference type="Proteomes" id="UP001057580"/>
    </source>
</evidence>
<dbReference type="AlphaFoldDB" id="A0A9E7R419"/>
<dbReference type="Gene3D" id="3.40.720.10">
    <property type="entry name" value="Alkaline Phosphatase, subunit A"/>
    <property type="match status" value="1"/>
</dbReference>
<evidence type="ECO:0000313" key="2">
    <source>
        <dbReference type="EMBL" id="UWM54383.1"/>
    </source>
</evidence>